<evidence type="ECO:0000313" key="2">
    <source>
        <dbReference type="Proteomes" id="UP000041254"/>
    </source>
</evidence>
<organism evidence="1 2">
    <name type="scientific">Vitrella brassicaformis (strain CCMP3155)</name>
    <dbReference type="NCBI Taxonomy" id="1169540"/>
    <lineage>
        <taxon>Eukaryota</taxon>
        <taxon>Sar</taxon>
        <taxon>Alveolata</taxon>
        <taxon>Colpodellida</taxon>
        <taxon>Vitrellaceae</taxon>
        <taxon>Vitrella</taxon>
    </lineage>
</organism>
<name>A0A0G4ECS3_VITBC</name>
<reference evidence="1 2" key="1">
    <citation type="submission" date="2014-11" db="EMBL/GenBank/DDBJ databases">
        <authorList>
            <person name="Zhu J."/>
            <person name="Qi W."/>
            <person name="Song R."/>
        </authorList>
    </citation>
    <scope>NUCLEOTIDE SEQUENCE [LARGE SCALE GENOMIC DNA]</scope>
</reference>
<proteinExistence type="predicted"/>
<dbReference type="VEuPathDB" id="CryptoDB:Vbra_11246"/>
<dbReference type="PhylomeDB" id="A0A0G4ECS3"/>
<dbReference type="Proteomes" id="UP000041254">
    <property type="component" value="Unassembled WGS sequence"/>
</dbReference>
<accession>A0A0G4ECS3</accession>
<protein>
    <submittedName>
        <fullName evidence="1">Uncharacterized protein</fullName>
    </submittedName>
</protein>
<dbReference type="EMBL" id="CDMY01000176">
    <property type="protein sequence ID" value="CEL93536.1"/>
    <property type="molecule type" value="Genomic_DNA"/>
</dbReference>
<evidence type="ECO:0000313" key="1">
    <source>
        <dbReference type="EMBL" id="CEL93536.1"/>
    </source>
</evidence>
<sequence length="317" mass="35212">MYGLLLVANKRLTYELNRVLEDKLGRLPMYVTGPLWNGLPVLLGCRKRISRMEYLLRMTSIIEEGGSWKRCVAVHLLSKCHDLPALPMTMTAYDVRQVGSRAAFLSRPETIRGFSLFSGRLNIGSVWTARIGIQHRQGFSEALKRILSIRTLPPGLSSYKVDESDPPVPREATAAHYLTIGLLIHNECGCSLTSSQVCMAPDDVVTRDSQLQMTEQLRQLTARMDPMWSGSRLAYVFNFGKCETTVVLCGDRPGDEFAALIRVRTSFNMGYNTGGSDTGELSIRTTEPPVVGERAVAQQFPRTAALVRNKLDTIGAK</sequence>
<gene>
    <name evidence="1" type="ORF">Vbra_11246</name>
</gene>
<dbReference type="AlphaFoldDB" id="A0A0G4ECS3"/>
<keyword evidence="2" id="KW-1185">Reference proteome</keyword>
<dbReference type="InParanoid" id="A0A0G4ECS3"/>